<evidence type="ECO:0000313" key="10">
    <source>
        <dbReference type="WBParaSite" id="SVE_1811800.2"/>
    </source>
</evidence>
<feature type="domain" description="AAA+ ATPase" evidence="8">
    <location>
        <begin position="130"/>
        <end position="265"/>
    </location>
</feature>
<keyword evidence="4" id="KW-0496">Mitochondrion</keyword>
<sequence length="411" mass="46283">MMFITPAISILILIMSRMRDEMISYLAQTVIGLGLSIIAFKFSMSYIFPELEQRKKAKSRADEILRSMGILNPPPLTYHENAMLLNIVDPSDGGTYNDIVGYSDIISTIKRRIVYPLMLSFKRNDKLLQPPKGVLLYGPPGVGKTKIARTIAGESGCRFINLDMSIVMDKYFGESQKLISALFSLAHKLQPVIIFIDEIECFLGTRSERDNETTQAIKAQFMSQWDGFIESNAKVVVMGASNLPKLIDPAILRRMPVKIEIPLPNSETRIEMFKHYLPSLELNNDSNNIMKEIALRSQGLSCADIVEISRLAVIEKVGELVDSIEILDNDFEQHVQRIEEGNHATQVYSEDLLKSVTTFVREKSGVQEKNLYDFRDALVNQILQSKKLNTSLNKNNDSADNNTPVDEIGVD</sequence>
<keyword evidence="7" id="KW-0472">Membrane</keyword>
<proteinExistence type="inferred from homology"/>
<name>A0A0K0G084_STRVS</name>
<evidence type="ECO:0000256" key="2">
    <source>
        <dbReference type="ARBA" id="ARBA00022741"/>
    </source>
</evidence>
<keyword evidence="9" id="KW-1185">Reference proteome</keyword>
<evidence type="ECO:0000256" key="7">
    <source>
        <dbReference type="SAM" id="Phobius"/>
    </source>
</evidence>
<evidence type="ECO:0000256" key="5">
    <source>
        <dbReference type="RuleBase" id="RU003651"/>
    </source>
</evidence>
<dbReference type="GO" id="GO:0140570">
    <property type="term" value="P:extraction of mislocalized protein from mitochondrial outer membrane"/>
    <property type="evidence" value="ECO:0007669"/>
    <property type="project" value="TreeGrafter"/>
</dbReference>
<protein>
    <submittedName>
        <fullName evidence="10">AAA domain-containing protein</fullName>
    </submittedName>
</protein>
<keyword evidence="7" id="KW-1133">Transmembrane helix</keyword>
<dbReference type="SMART" id="SM00382">
    <property type="entry name" value="AAA"/>
    <property type="match status" value="1"/>
</dbReference>
<keyword evidence="7" id="KW-0812">Transmembrane</keyword>
<dbReference type="PANTHER" id="PTHR45644:SF3">
    <property type="entry name" value="FI08533P-RELATED"/>
    <property type="match status" value="1"/>
</dbReference>
<evidence type="ECO:0000259" key="8">
    <source>
        <dbReference type="SMART" id="SM00382"/>
    </source>
</evidence>
<keyword evidence="2 5" id="KW-0547">Nucleotide-binding</keyword>
<organism evidence="9 10">
    <name type="scientific">Strongyloides venezuelensis</name>
    <name type="common">Threadworm</name>
    <dbReference type="NCBI Taxonomy" id="75913"/>
    <lineage>
        <taxon>Eukaryota</taxon>
        <taxon>Metazoa</taxon>
        <taxon>Ecdysozoa</taxon>
        <taxon>Nematoda</taxon>
        <taxon>Chromadorea</taxon>
        <taxon>Rhabditida</taxon>
        <taxon>Tylenchina</taxon>
        <taxon>Panagrolaimomorpha</taxon>
        <taxon>Strongyloidoidea</taxon>
        <taxon>Strongyloididae</taxon>
        <taxon>Strongyloides</taxon>
    </lineage>
</organism>
<dbReference type="PANTHER" id="PTHR45644">
    <property type="entry name" value="AAA ATPASE, PUTATIVE (AFU_ORTHOLOGUE AFUA_2G12920)-RELATED-RELATED"/>
    <property type="match status" value="1"/>
</dbReference>
<comment type="similarity">
    <text evidence="5">Belongs to the AAA ATPase family.</text>
</comment>
<feature type="region of interest" description="Disordered" evidence="6">
    <location>
        <begin position="391"/>
        <end position="411"/>
    </location>
</feature>
<accession>A0A0K0G084</accession>
<dbReference type="GO" id="GO:0005741">
    <property type="term" value="C:mitochondrial outer membrane"/>
    <property type="evidence" value="ECO:0007669"/>
    <property type="project" value="TreeGrafter"/>
</dbReference>
<dbReference type="Pfam" id="PF00004">
    <property type="entry name" value="AAA"/>
    <property type="match status" value="1"/>
</dbReference>
<dbReference type="Gene3D" id="1.10.8.60">
    <property type="match status" value="1"/>
</dbReference>
<comment type="subcellular location">
    <subcellularLocation>
        <location evidence="1">Mitochondrion</location>
    </subcellularLocation>
</comment>
<reference evidence="10" key="2">
    <citation type="submission" date="2015-08" db="UniProtKB">
        <authorList>
            <consortium name="WormBaseParasite"/>
        </authorList>
    </citation>
    <scope>IDENTIFICATION</scope>
</reference>
<evidence type="ECO:0000256" key="1">
    <source>
        <dbReference type="ARBA" id="ARBA00004173"/>
    </source>
</evidence>
<evidence type="ECO:0000313" key="9">
    <source>
        <dbReference type="Proteomes" id="UP000035680"/>
    </source>
</evidence>
<keyword evidence="3 5" id="KW-0067">ATP-binding</keyword>
<dbReference type="STRING" id="75913.A0A0K0G084"/>
<dbReference type="InterPro" id="IPR003960">
    <property type="entry name" value="ATPase_AAA_CS"/>
</dbReference>
<dbReference type="AlphaFoldDB" id="A0A0K0G084"/>
<feature type="transmembrane region" description="Helical" evidence="7">
    <location>
        <begin position="29"/>
        <end position="48"/>
    </location>
</feature>
<dbReference type="GO" id="GO:0005524">
    <property type="term" value="F:ATP binding"/>
    <property type="evidence" value="ECO:0007669"/>
    <property type="project" value="UniProtKB-KW"/>
</dbReference>
<dbReference type="Gene3D" id="3.40.50.300">
    <property type="entry name" value="P-loop containing nucleotide triphosphate hydrolases"/>
    <property type="match status" value="1"/>
</dbReference>
<dbReference type="InterPro" id="IPR003959">
    <property type="entry name" value="ATPase_AAA_core"/>
</dbReference>
<evidence type="ECO:0000256" key="4">
    <source>
        <dbReference type="ARBA" id="ARBA00023128"/>
    </source>
</evidence>
<dbReference type="GO" id="GO:0016887">
    <property type="term" value="F:ATP hydrolysis activity"/>
    <property type="evidence" value="ECO:0007669"/>
    <property type="project" value="InterPro"/>
</dbReference>
<evidence type="ECO:0000256" key="3">
    <source>
        <dbReference type="ARBA" id="ARBA00022840"/>
    </source>
</evidence>
<dbReference type="Proteomes" id="UP000035680">
    <property type="component" value="Unassembled WGS sequence"/>
</dbReference>
<dbReference type="InterPro" id="IPR003593">
    <property type="entry name" value="AAA+_ATPase"/>
</dbReference>
<reference evidence="9" key="1">
    <citation type="submission" date="2014-07" db="EMBL/GenBank/DDBJ databases">
        <authorList>
            <person name="Martin A.A"/>
            <person name="De Silva N."/>
        </authorList>
    </citation>
    <scope>NUCLEOTIDE SEQUENCE</scope>
</reference>
<dbReference type="InterPro" id="IPR027417">
    <property type="entry name" value="P-loop_NTPase"/>
</dbReference>
<dbReference type="PROSITE" id="PS00674">
    <property type="entry name" value="AAA"/>
    <property type="match status" value="1"/>
</dbReference>
<dbReference type="InterPro" id="IPR051701">
    <property type="entry name" value="Mito_OM_Translocase_MSP1"/>
</dbReference>
<evidence type="ECO:0000256" key="6">
    <source>
        <dbReference type="SAM" id="MobiDB-lite"/>
    </source>
</evidence>
<dbReference type="SUPFAM" id="SSF52540">
    <property type="entry name" value="P-loop containing nucleoside triphosphate hydrolases"/>
    <property type="match status" value="1"/>
</dbReference>
<dbReference type="WBParaSite" id="SVE_1811800.2">
    <property type="protein sequence ID" value="SVE_1811800.2"/>
    <property type="gene ID" value="SVE_1811800"/>
</dbReference>